<proteinExistence type="predicted"/>
<dbReference type="AlphaFoldDB" id="A0A9X3P6X5"/>
<dbReference type="RefSeq" id="WP_270107805.1">
    <property type="nucleotide sequence ID" value="NZ_JAPZVP010000001.1"/>
</dbReference>
<dbReference type="InterPro" id="IPR043714">
    <property type="entry name" value="DUF5655"/>
</dbReference>
<sequence length="121" mass="13674">MTGEWRPGDLFEGHPEGLALYEDVAETVAAFGEVEVRTGKSQIAFRRRKSFAFVWRPGRYLDSTVPAVLSIALPERLDSDRFKEVVHPSPNVWMHHLELLGPEPIDAEVRAWLETAYRAAG</sequence>
<keyword evidence="3" id="KW-1185">Reference proteome</keyword>
<accession>A0A9X3P6X5</accession>
<reference evidence="2" key="1">
    <citation type="submission" date="2022-12" db="EMBL/GenBank/DDBJ databases">
        <title>Gycomyces niveus sp.nov.,a novel actinomycete isolated from soil in Shouguan.</title>
        <authorList>
            <person name="Yang X."/>
        </authorList>
    </citation>
    <scope>NUCLEOTIDE SEQUENCE</scope>
    <source>
        <strain evidence="2">NEAU-A15</strain>
    </source>
</reference>
<evidence type="ECO:0000259" key="1">
    <source>
        <dbReference type="Pfam" id="PF18899"/>
    </source>
</evidence>
<comment type="caution">
    <text evidence="2">The sequence shown here is derived from an EMBL/GenBank/DDBJ whole genome shotgun (WGS) entry which is preliminary data.</text>
</comment>
<evidence type="ECO:0000313" key="2">
    <source>
        <dbReference type="EMBL" id="MDA1358028.1"/>
    </source>
</evidence>
<evidence type="ECO:0000313" key="3">
    <source>
        <dbReference type="Proteomes" id="UP001146067"/>
    </source>
</evidence>
<dbReference type="Pfam" id="PF18899">
    <property type="entry name" value="DUF5655"/>
    <property type="match status" value="1"/>
</dbReference>
<organism evidence="2 3">
    <name type="scientific">Glycomyces luteolus</name>
    <dbReference type="NCBI Taxonomy" id="2670330"/>
    <lineage>
        <taxon>Bacteria</taxon>
        <taxon>Bacillati</taxon>
        <taxon>Actinomycetota</taxon>
        <taxon>Actinomycetes</taxon>
        <taxon>Glycomycetales</taxon>
        <taxon>Glycomycetaceae</taxon>
        <taxon>Glycomyces</taxon>
    </lineage>
</organism>
<dbReference type="Proteomes" id="UP001146067">
    <property type="component" value="Unassembled WGS sequence"/>
</dbReference>
<protein>
    <submittedName>
        <fullName evidence="2">DUF5655 domain-containing protein</fullName>
    </submittedName>
</protein>
<name>A0A9X3P6X5_9ACTN</name>
<feature type="domain" description="DUF5655" evidence="1">
    <location>
        <begin position="11"/>
        <end position="118"/>
    </location>
</feature>
<dbReference type="EMBL" id="JAPZVP010000001">
    <property type="protein sequence ID" value="MDA1358028.1"/>
    <property type="molecule type" value="Genomic_DNA"/>
</dbReference>
<gene>
    <name evidence="2" type="ORF">O1R50_00220</name>
</gene>